<dbReference type="OrthoDB" id="272481at2759"/>
<dbReference type="GO" id="GO:0043139">
    <property type="term" value="F:5'-3' DNA helicase activity"/>
    <property type="evidence" value="ECO:0007669"/>
    <property type="project" value="UniProtKB-EC"/>
</dbReference>
<dbReference type="OMA" id="WQTMGIL"/>
<dbReference type="CDD" id="cd18788">
    <property type="entry name" value="SF2_C_XPD"/>
    <property type="match status" value="1"/>
</dbReference>
<keyword evidence="5" id="KW-0479">Metal-binding</keyword>
<dbReference type="GeneID" id="9058886"/>
<comment type="catalytic activity">
    <reaction evidence="18">
        <text>ATP + H2O = ADP + phosphate + H(+)</text>
        <dbReference type="Rhea" id="RHEA:13065"/>
        <dbReference type="ChEBI" id="CHEBI:15377"/>
        <dbReference type="ChEBI" id="CHEBI:15378"/>
        <dbReference type="ChEBI" id="CHEBI:30616"/>
        <dbReference type="ChEBI" id="CHEBI:43474"/>
        <dbReference type="ChEBI" id="CHEBI:456216"/>
        <dbReference type="EC" id="5.6.2.3"/>
    </reaction>
</comment>
<dbReference type="InParanoid" id="C5LPK7"/>
<keyword evidence="4" id="KW-0004">4Fe-4S</keyword>
<dbReference type="InterPro" id="IPR013020">
    <property type="entry name" value="Rad3/Chl1-like"/>
</dbReference>
<evidence type="ECO:0000256" key="10">
    <source>
        <dbReference type="ARBA" id="ARBA00022840"/>
    </source>
</evidence>
<keyword evidence="22" id="KW-1185">Reference proteome</keyword>
<proteinExistence type="inferred from homology"/>
<keyword evidence="6" id="KW-0547">Nucleotide-binding</keyword>
<evidence type="ECO:0000256" key="3">
    <source>
        <dbReference type="ARBA" id="ARBA00009146"/>
    </source>
</evidence>
<dbReference type="RefSeq" id="XP_002768609.1">
    <property type="nucleotide sequence ID" value="XM_002768563.1"/>
</dbReference>
<dbReference type="Gene3D" id="3.40.50.300">
    <property type="entry name" value="P-loop containing nucleotide triphosphate hydrolases"/>
    <property type="match status" value="2"/>
</dbReference>
<evidence type="ECO:0000259" key="20">
    <source>
        <dbReference type="PROSITE" id="PS51193"/>
    </source>
</evidence>
<keyword evidence="11" id="KW-0408">Iron</keyword>
<dbReference type="InterPro" id="IPR027417">
    <property type="entry name" value="P-loop_NTPase"/>
</dbReference>
<keyword evidence="7" id="KW-0227">DNA damage</keyword>
<evidence type="ECO:0000256" key="5">
    <source>
        <dbReference type="ARBA" id="ARBA00022723"/>
    </source>
</evidence>
<dbReference type="AlphaFoldDB" id="C5LPK7"/>
<evidence type="ECO:0000256" key="16">
    <source>
        <dbReference type="ARBA" id="ARBA00023242"/>
    </source>
</evidence>
<dbReference type="PANTHER" id="PTHR11472">
    <property type="entry name" value="DNA REPAIR DEAD HELICASE RAD3/XP-D SUBFAMILY MEMBER"/>
    <property type="match status" value="1"/>
</dbReference>
<keyword evidence="15" id="KW-0413">Isomerase</keyword>
<dbReference type="Pfam" id="PF06733">
    <property type="entry name" value="DEAD_2"/>
    <property type="match status" value="2"/>
</dbReference>
<evidence type="ECO:0000256" key="12">
    <source>
        <dbReference type="ARBA" id="ARBA00023014"/>
    </source>
</evidence>
<dbReference type="EC" id="5.6.2.3" evidence="17"/>
<dbReference type="EMBL" id="GG684180">
    <property type="protein sequence ID" value="EER01327.1"/>
    <property type="molecule type" value="Genomic_DNA"/>
</dbReference>
<evidence type="ECO:0000313" key="21">
    <source>
        <dbReference type="EMBL" id="EER01327.1"/>
    </source>
</evidence>
<comment type="cofactor">
    <cofactor evidence="1">
        <name>[4Fe-4S] cluster</name>
        <dbReference type="ChEBI" id="CHEBI:49883"/>
    </cofactor>
</comment>
<dbReference type="SUPFAM" id="SSF52540">
    <property type="entry name" value="P-loop containing nucleoside triphosphate hydrolases"/>
    <property type="match status" value="2"/>
</dbReference>
<dbReference type="InterPro" id="IPR010614">
    <property type="entry name" value="RAD3-like_helicase_DEAD"/>
</dbReference>
<evidence type="ECO:0000256" key="1">
    <source>
        <dbReference type="ARBA" id="ARBA00001966"/>
    </source>
</evidence>
<evidence type="ECO:0000256" key="11">
    <source>
        <dbReference type="ARBA" id="ARBA00023004"/>
    </source>
</evidence>
<dbReference type="InterPro" id="IPR006555">
    <property type="entry name" value="ATP-dep_Helicase_C"/>
</dbReference>
<organism evidence="22">
    <name type="scientific">Perkinsus marinus (strain ATCC 50983 / TXsc)</name>
    <dbReference type="NCBI Taxonomy" id="423536"/>
    <lineage>
        <taxon>Eukaryota</taxon>
        <taxon>Sar</taxon>
        <taxon>Alveolata</taxon>
        <taxon>Perkinsozoa</taxon>
        <taxon>Perkinsea</taxon>
        <taxon>Perkinsida</taxon>
        <taxon>Perkinsidae</taxon>
        <taxon>Perkinsus</taxon>
    </lineage>
</organism>
<evidence type="ECO:0000256" key="8">
    <source>
        <dbReference type="ARBA" id="ARBA00022801"/>
    </source>
</evidence>
<dbReference type="InterPro" id="IPR014013">
    <property type="entry name" value="Helic_SF1/SF2_ATP-bd_DinG/Rad3"/>
</dbReference>
<dbReference type="Proteomes" id="UP000007800">
    <property type="component" value="Unassembled WGS sequence"/>
</dbReference>
<feature type="region of interest" description="Disordered" evidence="19">
    <location>
        <begin position="857"/>
        <end position="887"/>
    </location>
</feature>
<gene>
    <name evidence="21" type="ORF">Pmar_PMAR004200</name>
</gene>
<comment type="subcellular location">
    <subcellularLocation>
        <location evidence="2">Nucleus</location>
    </subcellularLocation>
</comment>
<dbReference type="InterPro" id="IPR010643">
    <property type="entry name" value="HBB"/>
</dbReference>
<evidence type="ECO:0000313" key="22">
    <source>
        <dbReference type="Proteomes" id="UP000007800"/>
    </source>
</evidence>
<dbReference type="FunFam" id="3.40.50.300:FF:000135">
    <property type="entry name" value="DNA repair helicase RAD3, putative"/>
    <property type="match status" value="1"/>
</dbReference>
<evidence type="ECO:0000256" key="15">
    <source>
        <dbReference type="ARBA" id="ARBA00023235"/>
    </source>
</evidence>
<dbReference type="Pfam" id="PF13307">
    <property type="entry name" value="Helicase_C_2"/>
    <property type="match status" value="1"/>
</dbReference>
<dbReference type="GO" id="GO:0003684">
    <property type="term" value="F:damaged DNA binding"/>
    <property type="evidence" value="ECO:0007669"/>
    <property type="project" value="TreeGrafter"/>
</dbReference>
<evidence type="ECO:0000256" key="19">
    <source>
        <dbReference type="SAM" id="MobiDB-lite"/>
    </source>
</evidence>
<feature type="domain" description="Helicase ATP-binding" evidence="20">
    <location>
        <begin position="10"/>
        <end position="374"/>
    </location>
</feature>
<dbReference type="InterPro" id="IPR045028">
    <property type="entry name" value="DinG/Rad3-like"/>
</dbReference>
<evidence type="ECO:0000256" key="4">
    <source>
        <dbReference type="ARBA" id="ARBA00022485"/>
    </source>
</evidence>
<dbReference type="Pfam" id="PF06777">
    <property type="entry name" value="HBB"/>
    <property type="match status" value="1"/>
</dbReference>
<dbReference type="GO" id="GO:0046872">
    <property type="term" value="F:metal ion binding"/>
    <property type="evidence" value="ECO:0007669"/>
    <property type="project" value="UniProtKB-KW"/>
</dbReference>
<dbReference type="GO" id="GO:0016818">
    <property type="term" value="F:hydrolase activity, acting on acid anhydrides, in phosphorus-containing anhydrides"/>
    <property type="evidence" value="ECO:0007669"/>
    <property type="project" value="InterPro"/>
</dbReference>
<dbReference type="NCBIfam" id="TIGR00604">
    <property type="entry name" value="rad3"/>
    <property type="match status" value="1"/>
</dbReference>
<keyword evidence="16" id="KW-0539">Nucleus</keyword>
<dbReference type="InterPro" id="IPR002464">
    <property type="entry name" value="DNA/RNA_helicase_DEAH_CS"/>
</dbReference>
<keyword evidence="12" id="KW-0411">Iron-sulfur</keyword>
<accession>C5LPK7</accession>
<sequence length="887" mass="99047">MGIPNLNIDGLRVLFPYDAIYPEQVQYMHYLKQALDASHGQGLIEMPTGTGKTVTIMSLITSYQLSHPQMGKLVYCTRTVPEMNQAIRELKLVIEYRERVLASEKPDEAPQKFLGIGLSARRNMCIHPDVANQADRDKIDIKCREMTSNFLNKKSNRFSQLSSGVSKANSGRNVQKPIEISQKFSQNFLTCRCSFFEQYDELIGGVGKRYNNDSESASNEEKKKFAIPSGVYTLEDLRVAGGAEGWCPYYMSKRLLRHADVIVFNYQYVLDPRVSASALIAGEASGRGVMTHGALAKEGEERPAALGVDNNDDDQQFEPAVVIFDEAHNIDDICMDALTVTVDRKTIDRASSNVKRLQHEVTQLKKVDEARLKAEVENLMRGLAPASGMSEEDESISALRFGPNELKKAVSGVSHLVIPGNVRQAEHFLGVLQQVCAFLRAYIRVDKARAEGPLMFLHELESQQFIEARTMKAFDARLRSLMNTLKITDIDEFSPLTKICDLCTLASLHSKGFAVLTDPCPEAEVSQPVLREVAQYLVKNVKFAICSRREICFSLVLTSGTLSPLSMYSKLLGLDRVVVSEALDISLERDCIRPLIVTRSNDVVLSSSFQSRKDEEVSKCYGTLLEELVQVVPDGVVCFFTSKVFMQQVVRTWYDSGTLARLSTHKVVFFETDDVVSTTIALSNYREACDQGRGGLFLAVARGKVSEGIDFDRHYGRAVVLFGVPFQYSLSRRLRARLAYIRDTHGISEGEFLTFDAMRAAAQCVGRVLRSKQDYGLMVLADARYARADKRKKLPPWIGKFLIPAFSNLTVDMAVSSAKEFLLSMSQPMKHQAGLKGDGEPTRLVGAEEAEQWYLRERGKRGLPADQEGAPDPQHMRFTDPSLTVTT</sequence>
<keyword evidence="13" id="KW-0238">DNA-binding</keyword>
<reference evidence="21 22" key="1">
    <citation type="submission" date="2008-07" db="EMBL/GenBank/DDBJ databases">
        <authorList>
            <person name="El-Sayed N."/>
            <person name="Caler E."/>
            <person name="Inman J."/>
            <person name="Amedeo P."/>
            <person name="Hass B."/>
            <person name="Wortman J."/>
        </authorList>
    </citation>
    <scope>NUCLEOTIDE SEQUENCE [LARGE SCALE GENOMIC DNA]</scope>
    <source>
        <strain evidence="22">ATCC 50983 / TXsc</strain>
    </source>
</reference>
<dbReference type="PROSITE" id="PS51193">
    <property type="entry name" value="HELICASE_ATP_BIND_2"/>
    <property type="match status" value="1"/>
</dbReference>
<evidence type="ECO:0000256" key="17">
    <source>
        <dbReference type="ARBA" id="ARBA00044969"/>
    </source>
</evidence>
<keyword evidence="8" id="KW-0378">Hydrolase</keyword>
<evidence type="ECO:0000256" key="13">
    <source>
        <dbReference type="ARBA" id="ARBA00023125"/>
    </source>
</evidence>
<dbReference type="InterPro" id="IPR006554">
    <property type="entry name" value="Helicase-like_DEXD_c2"/>
</dbReference>
<dbReference type="GO" id="GO:0005524">
    <property type="term" value="F:ATP binding"/>
    <property type="evidence" value="ECO:0007669"/>
    <property type="project" value="UniProtKB-KW"/>
</dbReference>
<evidence type="ECO:0000256" key="7">
    <source>
        <dbReference type="ARBA" id="ARBA00022763"/>
    </source>
</evidence>
<dbReference type="GO" id="GO:0006281">
    <property type="term" value="P:DNA repair"/>
    <property type="evidence" value="ECO:0007669"/>
    <property type="project" value="UniProtKB-KW"/>
</dbReference>
<evidence type="ECO:0000256" key="6">
    <source>
        <dbReference type="ARBA" id="ARBA00022741"/>
    </source>
</evidence>
<evidence type="ECO:0000256" key="9">
    <source>
        <dbReference type="ARBA" id="ARBA00022806"/>
    </source>
</evidence>
<dbReference type="SMART" id="SM00488">
    <property type="entry name" value="DEXDc2"/>
    <property type="match status" value="1"/>
</dbReference>
<dbReference type="GO" id="GO:0006366">
    <property type="term" value="P:transcription by RNA polymerase II"/>
    <property type="evidence" value="ECO:0007669"/>
    <property type="project" value="TreeGrafter"/>
</dbReference>
<keyword evidence="10" id="KW-0067">ATP-binding</keyword>
<dbReference type="GO" id="GO:0005634">
    <property type="term" value="C:nucleus"/>
    <property type="evidence" value="ECO:0007669"/>
    <property type="project" value="UniProtKB-SubCell"/>
</dbReference>
<keyword evidence="14" id="KW-0234">DNA repair</keyword>
<protein>
    <recommendedName>
        <fullName evidence="17">DNA 5'-3' helicase</fullName>
        <ecNumber evidence="17">5.6.2.3</ecNumber>
    </recommendedName>
</protein>
<evidence type="ECO:0000256" key="2">
    <source>
        <dbReference type="ARBA" id="ARBA00004123"/>
    </source>
</evidence>
<dbReference type="SMART" id="SM00491">
    <property type="entry name" value="HELICc2"/>
    <property type="match status" value="1"/>
</dbReference>
<evidence type="ECO:0000256" key="14">
    <source>
        <dbReference type="ARBA" id="ARBA00023204"/>
    </source>
</evidence>
<comment type="similarity">
    <text evidence="3">Belongs to the helicase family. RAD3/XPD subfamily.</text>
</comment>
<keyword evidence="9 21" id="KW-0347">Helicase</keyword>
<evidence type="ECO:0000256" key="18">
    <source>
        <dbReference type="ARBA" id="ARBA00048954"/>
    </source>
</evidence>
<dbReference type="PROSITE" id="PS00690">
    <property type="entry name" value="DEAH_ATP_HELICASE"/>
    <property type="match status" value="1"/>
</dbReference>
<dbReference type="PANTHER" id="PTHR11472:SF1">
    <property type="entry name" value="GENERAL TRANSCRIPTION AND DNA REPAIR FACTOR IIH HELICASE SUBUNIT XPD"/>
    <property type="match status" value="1"/>
</dbReference>
<dbReference type="GO" id="GO:0045951">
    <property type="term" value="P:positive regulation of mitotic recombination"/>
    <property type="evidence" value="ECO:0007669"/>
    <property type="project" value="TreeGrafter"/>
</dbReference>
<name>C5LPK7_PERM5</name>
<dbReference type="FunCoup" id="C5LPK7">
    <property type="interactions" value="748"/>
</dbReference>
<dbReference type="GO" id="GO:0051539">
    <property type="term" value="F:4 iron, 4 sulfur cluster binding"/>
    <property type="evidence" value="ECO:0007669"/>
    <property type="project" value="UniProtKB-KW"/>
</dbReference>